<dbReference type="AlphaFoldDB" id="A0A6C0HGH5"/>
<sequence>MAATRNKNTKENYVLEQRGLHLARDYDLYANAPNGPAYTTGLPEFGFNPSTMGRDNFAYNSIDIETALFGINSTNLVDPQRPVVPERKTLPEIKYFDRLPKLIMPMPLVIENNQRVHF</sequence>
<evidence type="ECO:0000313" key="1">
    <source>
        <dbReference type="EMBL" id="QHT79579.1"/>
    </source>
</evidence>
<name>A0A6C0HGH5_9ZZZZ</name>
<proteinExistence type="predicted"/>
<dbReference type="EMBL" id="MN739950">
    <property type="protein sequence ID" value="QHT79579.1"/>
    <property type="molecule type" value="Genomic_DNA"/>
</dbReference>
<organism evidence="1">
    <name type="scientific">viral metagenome</name>
    <dbReference type="NCBI Taxonomy" id="1070528"/>
    <lineage>
        <taxon>unclassified sequences</taxon>
        <taxon>metagenomes</taxon>
        <taxon>organismal metagenomes</taxon>
    </lineage>
</organism>
<reference evidence="1" key="1">
    <citation type="journal article" date="2020" name="Nature">
        <title>Giant virus diversity and host interactions through global metagenomics.</title>
        <authorList>
            <person name="Schulz F."/>
            <person name="Roux S."/>
            <person name="Paez-Espino D."/>
            <person name="Jungbluth S."/>
            <person name="Walsh D.A."/>
            <person name="Denef V.J."/>
            <person name="McMahon K.D."/>
            <person name="Konstantinidis K.T."/>
            <person name="Eloe-Fadrosh E.A."/>
            <person name="Kyrpides N.C."/>
            <person name="Woyke T."/>
        </authorList>
    </citation>
    <scope>NUCLEOTIDE SEQUENCE</scope>
    <source>
        <strain evidence="1">GVMAG-M-3300023184-101</strain>
    </source>
</reference>
<protein>
    <submittedName>
        <fullName evidence="1">Uncharacterized protein</fullName>
    </submittedName>
</protein>
<accession>A0A6C0HGH5</accession>